<dbReference type="AlphaFoldDB" id="A0A653F612"/>
<gene>
    <name evidence="2" type="ORF">BIN_B_05529</name>
</gene>
<evidence type="ECO:0000256" key="1">
    <source>
        <dbReference type="SAM" id="MobiDB-lite"/>
    </source>
</evidence>
<proteinExistence type="predicted"/>
<name>A0A653F612_9MYCO</name>
<dbReference type="EMBL" id="LR589198">
    <property type="protein sequence ID" value="VTP04412.1"/>
    <property type="molecule type" value="Genomic_DNA"/>
</dbReference>
<evidence type="ECO:0000313" key="2">
    <source>
        <dbReference type="EMBL" id="VTP04412.1"/>
    </source>
</evidence>
<sequence length="283" mass="30894">MTAASIYGSPPKLPCGGKSARRTRFPWGETGVLGEVTDKGSRGAWRGMGPSTYARVSETTSGRGRAISQQRLTATCKDRVHKEESKARGGFWSGAWARRSDEGGVMPSEATLEVAPTRGNTLGGQRGPGHWVANKPGLWEDIAGIARSNFPSGGRLWWRTSRPEGKPTGRCTTHLPSSITWDTSWSWRRGGRQTIGARGVCGSALKLPHRWAGPHSDKWRAEHRSEPDSGNPTVRDRRAALRNVASTASGGLVRALNFEPDNRMHGLKRRELETGQRSPGPRR</sequence>
<reference evidence="2" key="1">
    <citation type="submission" date="2019-05" db="EMBL/GenBank/DDBJ databases">
        <authorList>
            <person name="Naeem R."/>
            <person name="Antony C."/>
            <person name="Guan Q."/>
        </authorList>
    </citation>
    <scope>NUCLEOTIDE SEQUENCE</scope>
    <source>
        <strain evidence="2">2</strain>
    </source>
</reference>
<feature type="compositionally biased region" description="Basic and acidic residues" evidence="1">
    <location>
        <begin position="260"/>
        <end position="274"/>
    </location>
</feature>
<feature type="compositionally biased region" description="Basic and acidic residues" evidence="1">
    <location>
        <begin position="215"/>
        <end position="227"/>
    </location>
</feature>
<feature type="region of interest" description="Disordered" evidence="1">
    <location>
        <begin position="1"/>
        <end position="21"/>
    </location>
</feature>
<accession>A0A653F612</accession>
<organism evidence="2">
    <name type="scientific">Mycobacterium riyadhense</name>
    <dbReference type="NCBI Taxonomy" id="486698"/>
    <lineage>
        <taxon>Bacteria</taxon>
        <taxon>Bacillati</taxon>
        <taxon>Actinomycetota</taxon>
        <taxon>Actinomycetes</taxon>
        <taxon>Mycobacteriales</taxon>
        <taxon>Mycobacteriaceae</taxon>
        <taxon>Mycobacterium</taxon>
    </lineage>
</organism>
<protein>
    <submittedName>
        <fullName evidence="2">Uncharacterized protein</fullName>
    </submittedName>
</protein>
<feature type="region of interest" description="Disordered" evidence="1">
    <location>
        <begin position="212"/>
        <end position="283"/>
    </location>
</feature>